<dbReference type="SUPFAM" id="SSF46785">
    <property type="entry name" value="Winged helix' DNA-binding domain"/>
    <property type="match status" value="1"/>
</dbReference>
<feature type="domain" description="Methanogenesis regulatory protein FilR1 middle" evidence="1">
    <location>
        <begin position="150"/>
        <end position="280"/>
    </location>
</feature>
<dbReference type="PIRSF" id="PIRSF006692">
    <property type="entry name" value="TF_HTH_AF0396_prd"/>
    <property type="match status" value="1"/>
</dbReference>
<gene>
    <name evidence="2" type="ORF">L21_2332</name>
</gene>
<evidence type="ECO:0000313" key="2">
    <source>
        <dbReference type="EMBL" id="SCL76402.1"/>
    </source>
</evidence>
<evidence type="ECO:0000259" key="1">
    <source>
        <dbReference type="Pfam" id="PF08350"/>
    </source>
</evidence>
<name>A0A1M4MNI2_9EURY</name>
<proteinExistence type="predicted"/>
<protein>
    <recommendedName>
        <fullName evidence="1">Methanogenesis regulatory protein FilR1 middle domain-containing protein</fullName>
    </recommendedName>
</protein>
<dbReference type="InterPro" id="IPR036390">
    <property type="entry name" value="WH_DNA-bd_sf"/>
</dbReference>
<reference evidence="2 3" key="1">
    <citation type="submission" date="2016-08" db="EMBL/GenBank/DDBJ databases">
        <authorList>
            <person name="Seilhamer J.J."/>
        </authorList>
    </citation>
    <scope>NUCLEOTIDE SEQUENCE [LARGE SCALE GENOMIC DNA]</scope>
    <source>
        <strain evidence="2">L21-II-0</strain>
    </source>
</reference>
<organism evidence="2 3">
    <name type="scientific">Methanoculleus chikugoensis</name>
    <dbReference type="NCBI Taxonomy" id="118126"/>
    <lineage>
        <taxon>Archaea</taxon>
        <taxon>Methanobacteriati</taxon>
        <taxon>Methanobacteriota</taxon>
        <taxon>Stenosarchaea group</taxon>
        <taxon>Methanomicrobia</taxon>
        <taxon>Methanomicrobiales</taxon>
        <taxon>Methanomicrobiaceae</taxon>
        <taxon>Methanoculleus</taxon>
    </lineage>
</organism>
<dbReference type="InterPro" id="IPR013561">
    <property type="entry name" value="FilR1_middle_dom"/>
</dbReference>
<dbReference type="InterPro" id="IPR016490">
    <property type="entry name" value="Tscrpt_reg_HTH_AF0396-typ3"/>
</dbReference>
<accession>A0A1M4MNI2</accession>
<dbReference type="EMBL" id="FMID01000055">
    <property type="protein sequence ID" value="SCL76402.1"/>
    <property type="molecule type" value="Genomic_DNA"/>
</dbReference>
<evidence type="ECO:0000313" key="3">
    <source>
        <dbReference type="Proteomes" id="UP000184671"/>
    </source>
</evidence>
<dbReference type="Pfam" id="PF08350">
    <property type="entry name" value="FilR1_middle"/>
    <property type="match status" value="1"/>
</dbReference>
<dbReference type="Proteomes" id="UP000184671">
    <property type="component" value="Unassembled WGS sequence"/>
</dbReference>
<dbReference type="AlphaFoldDB" id="A0A1M4MNI2"/>
<sequence length="288" mass="32496">MICVDRHPLTVRTMKEVSPLEIYNEFHDDIQAIFRSRLQTQVMIALGSGSKPLSTLREITGSSSQALIPKIRQLEALHYVESVQGDYALTPMGRLVEPKIERAVTLMGVLQRHRGFWVEHEIEGIPLEFLNEIEHLYHTEEVRNIEEDVFAVYASFQAILRKASWIHGVSSIMSPLLADEVQVTVMEGRPAELIVTGELARRLGDEPYRTMLEPLSGHENFKMFTSSSPIRLGLTVTDGYLSLGLYRRDTGKYDATTDLVGTDAAAVSWGERLFQHYKADAKALEIPQ</sequence>
<dbReference type="STRING" id="118126.L21_2332"/>